<feature type="compositionally biased region" description="Polar residues" evidence="1">
    <location>
        <begin position="89"/>
        <end position="98"/>
    </location>
</feature>
<feature type="compositionally biased region" description="Basic and acidic residues" evidence="1">
    <location>
        <begin position="129"/>
        <end position="150"/>
    </location>
</feature>
<dbReference type="OrthoDB" id="2223116at2759"/>
<dbReference type="EMBL" id="JAEPRB010000054">
    <property type="protein sequence ID" value="KAG2223799.1"/>
    <property type="molecule type" value="Genomic_DNA"/>
</dbReference>
<organism evidence="2 3">
    <name type="scientific">Circinella minor</name>
    <dbReference type="NCBI Taxonomy" id="1195481"/>
    <lineage>
        <taxon>Eukaryota</taxon>
        <taxon>Fungi</taxon>
        <taxon>Fungi incertae sedis</taxon>
        <taxon>Mucoromycota</taxon>
        <taxon>Mucoromycotina</taxon>
        <taxon>Mucoromycetes</taxon>
        <taxon>Mucorales</taxon>
        <taxon>Lichtheimiaceae</taxon>
        <taxon>Circinella</taxon>
    </lineage>
</organism>
<name>A0A8H7S580_9FUNG</name>
<feature type="compositionally biased region" description="Low complexity" evidence="1">
    <location>
        <begin position="53"/>
        <end position="71"/>
    </location>
</feature>
<protein>
    <submittedName>
        <fullName evidence="2">Uncharacterized protein</fullName>
    </submittedName>
</protein>
<feature type="compositionally biased region" description="Polar residues" evidence="1">
    <location>
        <begin position="19"/>
        <end position="30"/>
    </location>
</feature>
<dbReference type="Proteomes" id="UP000646827">
    <property type="component" value="Unassembled WGS sequence"/>
</dbReference>
<gene>
    <name evidence="2" type="ORF">INT45_001933</name>
</gene>
<sequence length="162" mass="18403">MSNQRNEIPFDFQQQQQQRTSSAVPEQNVASGRVPVAQNQQYMPQNGKVPLSQAQMQQAQPQQQQQTQQQQYPGMIYSGTDGGYDNRRGSQNSTTQRPTADRNAFMGTETQERRASWSEMTPRQQAKQLESDMKDRAQGRKGSQFEDTKHIVIGGKPVNLEQ</sequence>
<feature type="region of interest" description="Disordered" evidence="1">
    <location>
        <begin position="1"/>
        <end position="162"/>
    </location>
</feature>
<keyword evidence="3" id="KW-1185">Reference proteome</keyword>
<evidence type="ECO:0000256" key="1">
    <source>
        <dbReference type="SAM" id="MobiDB-lite"/>
    </source>
</evidence>
<proteinExistence type="predicted"/>
<reference evidence="2 3" key="1">
    <citation type="submission" date="2020-12" db="EMBL/GenBank/DDBJ databases">
        <title>Metabolic potential, ecology and presence of endohyphal bacteria is reflected in genomic diversity of Mucoromycotina.</title>
        <authorList>
            <person name="Muszewska A."/>
            <person name="Okrasinska A."/>
            <person name="Steczkiewicz K."/>
            <person name="Drgas O."/>
            <person name="Orlowska M."/>
            <person name="Perlinska-Lenart U."/>
            <person name="Aleksandrzak-Piekarczyk T."/>
            <person name="Szatraj K."/>
            <person name="Zielenkiewicz U."/>
            <person name="Pilsyk S."/>
            <person name="Malc E."/>
            <person name="Mieczkowski P."/>
            <person name="Kruszewska J.S."/>
            <person name="Biernat P."/>
            <person name="Pawlowska J."/>
        </authorList>
    </citation>
    <scope>NUCLEOTIDE SEQUENCE [LARGE SCALE GENOMIC DNA]</scope>
    <source>
        <strain evidence="2 3">CBS 142.35</strain>
    </source>
</reference>
<evidence type="ECO:0000313" key="2">
    <source>
        <dbReference type="EMBL" id="KAG2223799.1"/>
    </source>
</evidence>
<evidence type="ECO:0000313" key="3">
    <source>
        <dbReference type="Proteomes" id="UP000646827"/>
    </source>
</evidence>
<dbReference type="AlphaFoldDB" id="A0A8H7S580"/>
<feature type="compositionally biased region" description="Polar residues" evidence="1">
    <location>
        <begin position="118"/>
        <end position="128"/>
    </location>
</feature>
<comment type="caution">
    <text evidence="2">The sequence shown here is derived from an EMBL/GenBank/DDBJ whole genome shotgun (WGS) entry which is preliminary data.</text>
</comment>
<accession>A0A8H7S580</accession>